<evidence type="ECO:0000256" key="2">
    <source>
        <dbReference type="ARBA" id="ARBA00009189"/>
    </source>
</evidence>
<evidence type="ECO:0000313" key="15">
    <source>
        <dbReference type="EMBL" id="TCJ15710.1"/>
    </source>
</evidence>
<dbReference type="GO" id="GO:0046872">
    <property type="term" value="F:metal ion binding"/>
    <property type="evidence" value="ECO:0007669"/>
    <property type="project" value="UniProtKB-KW"/>
</dbReference>
<evidence type="ECO:0000256" key="3">
    <source>
        <dbReference type="ARBA" id="ARBA00012768"/>
    </source>
</evidence>
<comment type="similarity">
    <text evidence="2 13">Belongs to the CRISPR-associated exonuclease Cas4 family.</text>
</comment>
<comment type="cofactor">
    <cofactor evidence="13">
        <name>Mg(2+)</name>
        <dbReference type="ChEBI" id="CHEBI:18420"/>
    </cofactor>
    <cofactor evidence="13">
        <name>Mn(2+)</name>
        <dbReference type="ChEBI" id="CHEBI:29035"/>
    </cofactor>
    <text evidence="13">Mg(2+) or Mn(2+) required for ssDNA cleavage activity.</text>
</comment>
<dbReference type="InterPro" id="IPR013343">
    <property type="entry name" value="CRISPR-assoc_prot_Cas4"/>
</dbReference>
<sequence length="196" mass="22484">MRGHDLTVTDVRQHVYCPRIPYYRYNMPLERPVTAKMDLGKEEHESAAAKEARRTLKAYGIKKGERRFGVNLYSEHLRLRGKIDMVIFTPQEVIPVEYKMTSGVGLHHKCQLAAYAMLAEHTCSRTVSRAFAYLTPAKRAVEIPITAAMRDYVRKVLEELRASMEREQLPGPTPYRKRCTGCEYRRFCGDVLTGGS</sequence>
<keyword evidence="8 13" id="KW-0269">Exonuclease</keyword>
<dbReference type="GO" id="GO:0051607">
    <property type="term" value="P:defense response to virus"/>
    <property type="evidence" value="ECO:0007669"/>
    <property type="project" value="UniProtKB-KW"/>
</dbReference>
<dbReference type="Gene3D" id="3.90.320.10">
    <property type="match status" value="1"/>
</dbReference>
<evidence type="ECO:0000256" key="9">
    <source>
        <dbReference type="ARBA" id="ARBA00023004"/>
    </source>
</evidence>
<organism evidence="15 16">
    <name type="scientific">Rubrobacter taiwanensis</name>
    <dbReference type="NCBI Taxonomy" id="185139"/>
    <lineage>
        <taxon>Bacteria</taxon>
        <taxon>Bacillati</taxon>
        <taxon>Actinomycetota</taxon>
        <taxon>Rubrobacteria</taxon>
        <taxon>Rubrobacterales</taxon>
        <taxon>Rubrobacteraceae</taxon>
        <taxon>Rubrobacter</taxon>
    </lineage>
</organism>
<evidence type="ECO:0000256" key="8">
    <source>
        <dbReference type="ARBA" id="ARBA00022839"/>
    </source>
</evidence>
<proteinExistence type="inferred from homology"/>
<dbReference type="InterPro" id="IPR011604">
    <property type="entry name" value="PDDEXK-like_dom_sf"/>
</dbReference>
<dbReference type="OrthoDB" id="5800914at2"/>
<dbReference type="GO" id="GO:0051536">
    <property type="term" value="F:iron-sulfur cluster binding"/>
    <property type="evidence" value="ECO:0007669"/>
    <property type="project" value="UniProtKB-KW"/>
</dbReference>
<evidence type="ECO:0000256" key="5">
    <source>
        <dbReference type="ARBA" id="ARBA00022722"/>
    </source>
</evidence>
<dbReference type="Pfam" id="PF01930">
    <property type="entry name" value="Cas_Cas4"/>
    <property type="match status" value="1"/>
</dbReference>
<keyword evidence="5 13" id="KW-0540">Nuclease</keyword>
<keyword evidence="7 13" id="KW-0378">Hydrolase</keyword>
<dbReference type="EMBL" id="SKBU01000022">
    <property type="protein sequence ID" value="TCJ15710.1"/>
    <property type="molecule type" value="Genomic_DNA"/>
</dbReference>
<evidence type="ECO:0000256" key="4">
    <source>
        <dbReference type="ARBA" id="ARBA00020049"/>
    </source>
</evidence>
<reference evidence="15 16" key="1">
    <citation type="submission" date="2019-03" db="EMBL/GenBank/DDBJ databases">
        <title>Whole genome sequence of a novel Rubrobacter taiwanensis strain, isolated from Yellowstone National Park.</title>
        <authorList>
            <person name="Freed S."/>
            <person name="Ramaley R.F."/>
            <person name="Kyndt J.A."/>
        </authorList>
    </citation>
    <scope>NUCLEOTIDE SEQUENCE [LARGE SCALE GENOMIC DNA]</scope>
    <source>
        <strain evidence="15 16">Yellowstone</strain>
    </source>
</reference>
<keyword evidence="11 13" id="KW-0051">Antiviral defense</keyword>
<dbReference type="PANTHER" id="PTHR36531">
    <property type="entry name" value="CRISPR-ASSOCIATED EXONUCLEASE CAS4"/>
    <property type="match status" value="1"/>
</dbReference>
<evidence type="ECO:0000256" key="7">
    <source>
        <dbReference type="ARBA" id="ARBA00022801"/>
    </source>
</evidence>
<evidence type="ECO:0000256" key="13">
    <source>
        <dbReference type="RuleBase" id="RU365022"/>
    </source>
</evidence>
<evidence type="ECO:0000256" key="10">
    <source>
        <dbReference type="ARBA" id="ARBA00023014"/>
    </source>
</evidence>
<gene>
    <name evidence="15" type="primary">cas4</name>
    <name evidence="15" type="ORF">E0L93_11965</name>
</gene>
<dbReference type="AlphaFoldDB" id="A0A4R1BEZ9"/>
<keyword evidence="10 13" id="KW-0411">Iron-sulfur</keyword>
<dbReference type="NCBIfam" id="TIGR00372">
    <property type="entry name" value="cas4"/>
    <property type="match status" value="1"/>
</dbReference>
<name>A0A4R1BEZ9_9ACTN</name>
<dbReference type="Proteomes" id="UP000295244">
    <property type="component" value="Unassembled WGS sequence"/>
</dbReference>
<feature type="domain" description="DUF83" evidence="14">
    <location>
        <begin position="7"/>
        <end position="188"/>
    </location>
</feature>
<evidence type="ECO:0000313" key="16">
    <source>
        <dbReference type="Proteomes" id="UP000295244"/>
    </source>
</evidence>
<dbReference type="PANTHER" id="PTHR36531:SF6">
    <property type="entry name" value="DNA REPLICATION ATP-DEPENDENT HELICASE_NUCLEASE DNA2"/>
    <property type="match status" value="1"/>
</dbReference>
<comment type="function">
    <text evidence="13">CRISPR (clustered regularly interspaced short palindromic repeat) is an adaptive immune system that provides protection against mobile genetic elements (viruses, transposable elements and conjugative plasmids). CRISPR clusters contain sequences complementary to antecedent mobile elements and target invading nucleic acids. CRISPR clusters are transcribed and processed into CRISPR RNA (crRNA).</text>
</comment>
<accession>A0A4R1BEZ9</accession>
<dbReference type="RefSeq" id="WP_132692237.1">
    <property type="nucleotide sequence ID" value="NZ_SKBU01000022.1"/>
</dbReference>
<dbReference type="GO" id="GO:0004527">
    <property type="term" value="F:exonuclease activity"/>
    <property type="evidence" value="ECO:0007669"/>
    <property type="project" value="UniProtKB-KW"/>
</dbReference>
<dbReference type="InterPro" id="IPR022765">
    <property type="entry name" value="Dna2/Cas4_DUF83"/>
</dbReference>
<keyword evidence="6 13" id="KW-0479">Metal-binding</keyword>
<comment type="cofactor">
    <cofactor evidence="1">
        <name>[4Fe-4S] cluster</name>
        <dbReference type="ChEBI" id="CHEBI:49883"/>
    </cofactor>
</comment>
<keyword evidence="9 13" id="KW-0408">Iron</keyword>
<evidence type="ECO:0000256" key="6">
    <source>
        <dbReference type="ARBA" id="ARBA00022723"/>
    </source>
</evidence>
<protein>
    <recommendedName>
        <fullName evidence="4 13">CRISPR-associated exonuclease Cas4</fullName>
        <ecNumber evidence="3 13">3.1.12.1</ecNumber>
    </recommendedName>
</protein>
<comment type="cofactor">
    <cofactor evidence="13">
        <name>iron-sulfur cluster</name>
        <dbReference type="ChEBI" id="CHEBI:30408"/>
    </cofactor>
</comment>
<evidence type="ECO:0000256" key="12">
    <source>
        <dbReference type="ARBA" id="ARBA00023211"/>
    </source>
</evidence>
<evidence type="ECO:0000259" key="14">
    <source>
        <dbReference type="Pfam" id="PF01930"/>
    </source>
</evidence>
<dbReference type="EC" id="3.1.12.1" evidence="3 13"/>
<evidence type="ECO:0000256" key="11">
    <source>
        <dbReference type="ARBA" id="ARBA00023118"/>
    </source>
</evidence>
<evidence type="ECO:0000256" key="1">
    <source>
        <dbReference type="ARBA" id="ARBA00001966"/>
    </source>
</evidence>
<keyword evidence="12 13" id="KW-0464">Manganese</keyword>
<keyword evidence="16" id="KW-1185">Reference proteome</keyword>
<dbReference type="InterPro" id="IPR051827">
    <property type="entry name" value="Cas4_exonuclease"/>
</dbReference>
<comment type="caution">
    <text evidence="15">The sequence shown here is derived from an EMBL/GenBank/DDBJ whole genome shotgun (WGS) entry which is preliminary data.</text>
</comment>